<gene>
    <name evidence="3" type="ORF">HGRIS_012531</name>
</gene>
<dbReference type="CDD" id="cd00067">
    <property type="entry name" value="GAL4"/>
    <property type="match status" value="1"/>
</dbReference>
<name>A0ABR3ISJ1_9AGAR</name>
<sequence>MQSSSMARISGPALTQEFESGFSCIPEFFSQASGSVEYCAGPDEEFRREPDNQWLAPMSSPSSWDMSQCGAANPSDYNSFWVPYDEQTCTSRTMFPRQVVSQSAFHTPSFPEIVPHTHHYSNNPTEAISASPLQDWQSVTAYISAESGDLPPCGQWSNYDNDSPCQSESSPVHQRSDTSDADNFSIGEGHSILRPDSTGITDTSSRWPSANTASSHGPVMLYPPLFSGYHPPSQHAPVPLSSRSNYSELAAHVPFVDQASADPSPSYIQGFTPQSSIAVQQGGLGWQSSSAPLSTDHSSPSAPKSTKSRGSSAAVSQKTRHSAPEDFIIVPPKLSTIKKNADKKQSLACLFCRERKIACGRPAEGSKDPTCNQCARRSFKCEYPKESRRGQHKRNPRPQPRQGTSLK</sequence>
<evidence type="ECO:0000259" key="2">
    <source>
        <dbReference type="PROSITE" id="PS50048"/>
    </source>
</evidence>
<feature type="region of interest" description="Disordered" evidence="1">
    <location>
        <begin position="282"/>
        <end position="327"/>
    </location>
</feature>
<evidence type="ECO:0000256" key="1">
    <source>
        <dbReference type="SAM" id="MobiDB-lite"/>
    </source>
</evidence>
<feature type="region of interest" description="Disordered" evidence="1">
    <location>
        <begin position="153"/>
        <end position="213"/>
    </location>
</feature>
<dbReference type="EMBL" id="JASNQZ010000015">
    <property type="protein sequence ID" value="KAL0946280.1"/>
    <property type="molecule type" value="Genomic_DNA"/>
</dbReference>
<dbReference type="Gene3D" id="4.10.240.10">
    <property type="entry name" value="Zn(2)-C6 fungal-type DNA-binding domain"/>
    <property type="match status" value="1"/>
</dbReference>
<dbReference type="PROSITE" id="PS00463">
    <property type="entry name" value="ZN2_CY6_FUNGAL_1"/>
    <property type="match status" value="1"/>
</dbReference>
<dbReference type="PROSITE" id="PS50048">
    <property type="entry name" value="ZN2_CY6_FUNGAL_2"/>
    <property type="match status" value="1"/>
</dbReference>
<dbReference type="InterPro" id="IPR036864">
    <property type="entry name" value="Zn2-C6_fun-type_DNA-bd_sf"/>
</dbReference>
<accession>A0ABR3ISJ1</accession>
<dbReference type="Pfam" id="PF00172">
    <property type="entry name" value="Zn_clus"/>
    <property type="match status" value="1"/>
</dbReference>
<comment type="caution">
    <text evidence="3">The sequence shown here is derived from an EMBL/GenBank/DDBJ whole genome shotgun (WGS) entry which is preliminary data.</text>
</comment>
<protein>
    <recommendedName>
        <fullName evidence="2">Zn(2)-C6 fungal-type domain-containing protein</fullName>
    </recommendedName>
</protein>
<organism evidence="3 4">
    <name type="scientific">Hohenbuehelia grisea</name>
    <dbReference type="NCBI Taxonomy" id="104357"/>
    <lineage>
        <taxon>Eukaryota</taxon>
        <taxon>Fungi</taxon>
        <taxon>Dikarya</taxon>
        <taxon>Basidiomycota</taxon>
        <taxon>Agaricomycotina</taxon>
        <taxon>Agaricomycetes</taxon>
        <taxon>Agaricomycetidae</taxon>
        <taxon>Agaricales</taxon>
        <taxon>Pleurotineae</taxon>
        <taxon>Pleurotaceae</taxon>
        <taxon>Hohenbuehelia</taxon>
    </lineage>
</organism>
<dbReference type="SUPFAM" id="SSF57701">
    <property type="entry name" value="Zn2/Cys6 DNA-binding domain"/>
    <property type="match status" value="1"/>
</dbReference>
<feature type="domain" description="Zn(2)-C6 fungal-type" evidence="2">
    <location>
        <begin position="348"/>
        <end position="383"/>
    </location>
</feature>
<evidence type="ECO:0000313" key="4">
    <source>
        <dbReference type="Proteomes" id="UP001556367"/>
    </source>
</evidence>
<dbReference type="SMART" id="SM00066">
    <property type="entry name" value="GAL4"/>
    <property type="match status" value="1"/>
</dbReference>
<evidence type="ECO:0000313" key="3">
    <source>
        <dbReference type="EMBL" id="KAL0946280.1"/>
    </source>
</evidence>
<feature type="compositionally biased region" description="Polar residues" evidence="1">
    <location>
        <begin position="198"/>
        <end position="213"/>
    </location>
</feature>
<feature type="compositionally biased region" description="Polar residues" evidence="1">
    <location>
        <begin position="155"/>
        <end position="173"/>
    </location>
</feature>
<dbReference type="InterPro" id="IPR001138">
    <property type="entry name" value="Zn2Cys6_DnaBD"/>
</dbReference>
<reference evidence="4" key="1">
    <citation type="submission" date="2024-06" db="EMBL/GenBank/DDBJ databases">
        <title>Multi-omics analyses provide insights into the biosynthesis of the anticancer antibiotic pleurotin in Hohenbuehelia grisea.</title>
        <authorList>
            <person name="Weaver J.A."/>
            <person name="Alberti F."/>
        </authorList>
    </citation>
    <scope>NUCLEOTIDE SEQUENCE [LARGE SCALE GENOMIC DNA]</scope>
    <source>
        <strain evidence="4">T-177</strain>
    </source>
</reference>
<proteinExistence type="predicted"/>
<keyword evidence="4" id="KW-1185">Reference proteome</keyword>
<feature type="region of interest" description="Disordered" evidence="1">
    <location>
        <begin position="382"/>
        <end position="407"/>
    </location>
</feature>
<feature type="compositionally biased region" description="Polar residues" evidence="1">
    <location>
        <begin position="286"/>
        <end position="317"/>
    </location>
</feature>
<dbReference type="Proteomes" id="UP001556367">
    <property type="component" value="Unassembled WGS sequence"/>
</dbReference>